<dbReference type="RefSeq" id="XP_001362615.1">
    <property type="nucleotide sequence ID" value="XM_001362578.4"/>
</dbReference>
<evidence type="ECO:0000313" key="2">
    <source>
        <dbReference type="Ensembl" id="ENSMODP00000030488.1"/>
    </source>
</evidence>
<dbReference type="STRING" id="13616.ENSMODP00000030488"/>
<name>F7G1G0_MONDO</name>
<gene>
    <name evidence="2" type="primary">HRK</name>
</gene>
<dbReference type="PANTHER" id="PTHR15056:SF0">
    <property type="entry name" value="ACTIVATOR OF APOPTOSIS HARAKIRI"/>
    <property type="match status" value="1"/>
</dbReference>
<organism evidence="2 3">
    <name type="scientific">Monodelphis domestica</name>
    <name type="common">Gray short-tailed opossum</name>
    <dbReference type="NCBI Taxonomy" id="13616"/>
    <lineage>
        <taxon>Eukaryota</taxon>
        <taxon>Metazoa</taxon>
        <taxon>Chordata</taxon>
        <taxon>Craniata</taxon>
        <taxon>Vertebrata</taxon>
        <taxon>Euteleostomi</taxon>
        <taxon>Mammalia</taxon>
        <taxon>Metatheria</taxon>
        <taxon>Didelphimorphia</taxon>
        <taxon>Didelphidae</taxon>
        <taxon>Monodelphis</taxon>
    </lineage>
</organism>
<dbReference type="AlphaFoldDB" id="F7G1G0"/>
<dbReference type="GO" id="GO:0031334">
    <property type="term" value="P:positive regulation of protein-containing complex assembly"/>
    <property type="evidence" value="ECO:0007669"/>
    <property type="project" value="Ensembl"/>
</dbReference>
<dbReference type="Pfam" id="PF15196">
    <property type="entry name" value="Harakiri"/>
    <property type="match status" value="1"/>
</dbReference>
<dbReference type="GO" id="GO:0005739">
    <property type="term" value="C:mitochondrion"/>
    <property type="evidence" value="ECO:0000318"/>
    <property type="project" value="GO_Central"/>
</dbReference>
<reference evidence="2" key="3">
    <citation type="submission" date="2025-09" db="UniProtKB">
        <authorList>
            <consortium name="Ensembl"/>
        </authorList>
    </citation>
    <scope>IDENTIFICATION</scope>
</reference>
<dbReference type="Proteomes" id="UP000002280">
    <property type="component" value="Chromosome 3"/>
</dbReference>
<dbReference type="Ensembl" id="ENSMODT00000032059.2">
    <property type="protein sequence ID" value="ENSMODP00000030488.1"/>
    <property type="gene ID" value="ENSMODG00000023572.2"/>
</dbReference>
<evidence type="ECO:0000256" key="1">
    <source>
        <dbReference type="SAM" id="Phobius"/>
    </source>
</evidence>
<reference evidence="2" key="2">
    <citation type="submission" date="2025-08" db="UniProtKB">
        <authorList>
            <consortium name="Ensembl"/>
        </authorList>
    </citation>
    <scope>IDENTIFICATION</scope>
</reference>
<keyword evidence="1" id="KW-1133">Transmembrane helix</keyword>
<dbReference type="HOGENOM" id="CLU_2426351_0_0_1"/>
<reference evidence="2 3" key="1">
    <citation type="journal article" date="2007" name="Nature">
        <title>Genome of the marsupial Monodelphis domestica reveals innovation in non-coding sequences.</title>
        <authorList>
            <person name="Mikkelsen T.S."/>
            <person name="Wakefield M.J."/>
            <person name="Aken B."/>
            <person name="Amemiya C.T."/>
            <person name="Chang J.L."/>
            <person name="Duke S."/>
            <person name="Garber M."/>
            <person name="Gentles A.J."/>
            <person name="Goodstadt L."/>
            <person name="Heger A."/>
            <person name="Jurka J."/>
            <person name="Kamal M."/>
            <person name="Mauceli E."/>
            <person name="Searle S.M."/>
            <person name="Sharpe T."/>
            <person name="Baker M.L."/>
            <person name="Batzer M.A."/>
            <person name="Benos P.V."/>
            <person name="Belov K."/>
            <person name="Clamp M."/>
            <person name="Cook A."/>
            <person name="Cuff J."/>
            <person name="Das R."/>
            <person name="Davidow L."/>
            <person name="Deakin J.E."/>
            <person name="Fazzari M.J."/>
            <person name="Glass J.L."/>
            <person name="Grabherr M."/>
            <person name="Greally J.M."/>
            <person name="Gu W."/>
            <person name="Hore T.A."/>
            <person name="Huttley G.A."/>
            <person name="Kleber M."/>
            <person name="Jirtle R.L."/>
            <person name="Koina E."/>
            <person name="Lee J.T."/>
            <person name="Mahony S."/>
            <person name="Marra M.A."/>
            <person name="Miller R.D."/>
            <person name="Nicholls R.D."/>
            <person name="Oda M."/>
            <person name="Papenfuss A.T."/>
            <person name="Parra Z.E."/>
            <person name="Pollock D.D."/>
            <person name="Ray D.A."/>
            <person name="Schein J.E."/>
            <person name="Speed T.P."/>
            <person name="Thompson K."/>
            <person name="VandeBerg J.L."/>
            <person name="Wade C.M."/>
            <person name="Walker J.A."/>
            <person name="Waters P.D."/>
            <person name="Webber C."/>
            <person name="Weidman J.R."/>
            <person name="Xie X."/>
            <person name="Zody M.C."/>
            <person name="Baldwin J."/>
            <person name="Abdouelleil A."/>
            <person name="Abdulkadir J."/>
            <person name="Abebe A."/>
            <person name="Abera B."/>
            <person name="Abreu J."/>
            <person name="Acer S.C."/>
            <person name="Aftuck L."/>
            <person name="Alexander A."/>
            <person name="An P."/>
            <person name="Anderson E."/>
            <person name="Anderson S."/>
            <person name="Arachi H."/>
            <person name="Azer M."/>
            <person name="Bachantsang P."/>
            <person name="Barry A."/>
            <person name="Bayul T."/>
            <person name="Berlin A."/>
            <person name="Bessette D."/>
            <person name="Bloom T."/>
            <person name="Bloom T."/>
            <person name="Boguslavskiy L."/>
            <person name="Bonnet C."/>
            <person name="Boukhgalter B."/>
            <person name="Bourzgui I."/>
            <person name="Brown A."/>
            <person name="Cahill P."/>
            <person name="Channer S."/>
            <person name="Cheshatsang Y."/>
            <person name="Chuda L."/>
            <person name="Citroen M."/>
            <person name="Collymore A."/>
            <person name="Cooke P."/>
            <person name="Costello M."/>
            <person name="D'Aco K."/>
            <person name="Daza R."/>
            <person name="De Haan G."/>
            <person name="DeGray S."/>
            <person name="DeMaso C."/>
            <person name="Dhargay N."/>
            <person name="Dooley K."/>
            <person name="Dooley E."/>
            <person name="Doricent M."/>
            <person name="Dorje P."/>
            <person name="Dorjee K."/>
            <person name="Dupes A."/>
            <person name="Elong R."/>
            <person name="Falk J."/>
            <person name="Farina A."/>
            <person name="Faro S."/>
            <person name="Ferguson D."/>
            <person name="Fisher S."/>
            <person name="Foley C.D."/>
            <person name="Franke A."/>
            <person name="Friedrich D."/>
            <person name="Gadbois L."/>
            <person name="Gearin G."/>
            <person name="Gearin C.R."/>
            <person name="Giannoukos G."/>
            <person name="Goode T."/>
            <person name="Graham J."/>
            <person name="Grandbois E."/>
            <person name="Grewal S."/>
            <person name="Gyaltsen K."/>
            <person name="Hafez N."/>
            <person name="Hagos B."/>
            <person name="Hall J."/>
            <person name="Henson C."/>
            <person name="Hollinger A."/>
            <person name="Honan T."/>
            <person name="Huard M.D."/>
            <person name="Hughes L."/>
            <person name="Hurhula B."/>
            <person name="Husby M.E."/>
            <person name="Kamat A."/>
            <person name="Kanga B."/>
            <person name="Kashin S."/>
            <person name="Khazanovich D."/>
            <person name="Kisner P."/>
            <person name="Lance K."/>
            <person name="Lara M."/>
            <person name="Lee W."/>
            <person name="Lennon N."/>
            <person name="Letendre F."/>
            <person name="LeVine R."/>
            <person name="Lipovsky A."/>
            <person name="Liu X."/>
            <person name="Liu J."/>
            <person name="Liu S."/>
            <person name="Lokyitsang T."/>
            <person name="Lokyitsang Y."/>
            <person name="Lubonja R."/>
            <person name="Lui A."/>
            <person name="MacDonald P."/>
            <person name="Magnisalis V."/>
            <person name="Maru K."/>
            <person name="Matthews C."/>
            <person name="McCusker W."/>
            <person name="McDonough S."/>
            <person name="Mehta T."/>
            <person name="Meldrim J."/>
            <person name="Meneus L."/>
            <person name="Mihai O."/>
            <person name="Mihalev A."/>
            <person name="Mihova T."/>
            <person name="Mittelman R."/>
            <person name="Mlenga V."/>
            <person name="Montmayeur A."/>
            <person name="Mulrain L."/>
            <person name="Navidi A."/>
            <person name="Naylor J."/>
            <person name="Negash T."/>
            <person name="Nguyen T."/>
            <person name="Nguyen N."/>
            <person name="Nicol R."/>
            <person name="Norbu C."/>
            <person name="Norbu N."/>
            <person name="Novod N."/>
            <person name="O'Neill B."/>
            <person name="Osman S."/>
            <person name="Markiewicz E."/>
            <person name="Oyono O.L."/>
            <person name="Patti C."/>
            <person name="Phunkhang P."/>
            <person name="Pierre F."/>
            <person name="Priest M."/>
            <person name="Raghuraman S."/>
            <person name="Rege F."/>
            <person name="Reyes R."/>
            <person name="Rise C."/>
            <person name="Rogov P."/>
            <person name="Ross K."/>
            <person name="Ryan E."/>
            <person name="Settipalli S."/>
            <person name="Shea T."/>
            <person name="Sherpa N."/>
            <person name="Shi L."/>
            <person name="Shih D."/>
            <person name="Sparrow T."/>
            <person name="Spaulding J."/>
            <person name="Stalker J."/>
            <person name="Stange-Thomann N."/>
            <person name="Stavropoulos S."/>
            <person name="Stone C."/>
            <person name="Strader C."/>
            <person name="Tesfaye S."/>
            <person name="Thomson T."/>
            <person name="Thoulutsang Y."/>
            <person name="Thoulutsang D."/>
            <person name="Topham K."/>
            <person name="Topping I."/>
            <person name="Tsamla T."/>
            <person name="Vassiliev H."/>
            <person name="Vo A."/>
            <person name="Wangchuk T."/>
            <person name="Wangdi T."/>
            <person name="Weiand M."/>
            <person name="Wilkinson J."/>
            <person name="Wilson A."/>
            <person name="Yadav S."/>
            <person name="Young G."/>
            <person name="Yu Q."/>
            <person name="Zembek L."/>
            <person name="Zhong D."/>
            <person name="Zimmer A."/>
            <person name="Zwirko Z."/>
            <person name="Jaffe D.B."/>
            <person name="Alvarez P."/>
            <person name="Brockman W."/>
            <person name="Butler J."/>
            <person name="Chin C."/>
            <person name="Gnerre S."/>
            <person name="MacCallum I."/>
            <person name="Graves J.A."/>
            <person name="Ponting C.P."/>
            <person name="Breen M."/>
            <person name="Samollow P.B."/>
            <person name="Lander E.S."/>
            <person name="Lindblad-Toh K."/>
        </authorList>
    </citation>
    <scope>NUCLEOTIDE SEQUENCE [LARGE SCALE GENOMIC DNA]</scope>
</reference>
<dbReference type="FunCoup" id="F7G1G0">
    <property type="interactions" value="67"/>
</dbReference>
<accession>F7G1G0</accession>
<dbReference type="PANTHER" id="PTHR15056">
    <property type="entry name" value="ACTIVATOR OF APOPTOSIS HARAKIRI"/>
    <property type="match status" value="1"/>
</dbReference>
<sequence length="98" mass="10520">MCPCPLHRGRGPPAVCACSSDRLEQRAAAAAQLTAARLKALGDELQERTMWRRRARSRRAAAEAAGSGGGGLPAYWAWLCAAAHVAALAAWLLRRRNL</sequence>
<feature type="transmembrane region" description="Helical" evidence="1">
    <location>
        <begin position="75"/>
        <end position="93"/>
    </location>
</feature>
<keyword evidence="1" id="KW-0472">Membrane</keyword>
<dbReference type="Bgee" id="ENSMODG00000023572">
    <property type="expression patterns" value="Expressed in spinal cord and 3 other cell types or tissues"/>
</dbReference>
<dbReference type="OMA" id="QERTMWR"/>
<keyword evidence="3" id="KW-1185">Reference proteome</keyword>
<dbReference type="GO" id="GO:0090200">
    <property type="term" value="P:positive regulation of release of cytochrome c from mitochondria"/>
    <property type="evidence" value="ECO:0007669"/>
    <property type="project" value="Ensembl"/>
</dbReference>
<dbReference type="KEGG" id="mdo:100013560"/>
<dbReference type="GeneTree" id="ENSGT00390000007050"/>
<dbReference type="CTD" id="8739"/>
<keyword evidence="1" id="KW-0812">Transmembrane</keyword>
<protein>
    <submittedName>
        <fullName evidence="2">Harakiri, BCL2 interacting protein</fullName>
    </submittedName>
</protein>
<dbReference type="GeneID" id="100013560"/>
<dbReference type="eggNOG" id="ENOG502T2F4">
    <property type="taxonomic scope" value="Eukaryota"/>
</dbReference>
<evidence type="ECO:0000313" key="3">
    <source>
        <dbReference type="Proteomes" id="UP000002280"/>
    </source>
</evidence>
<proteinExistence type="predicted"/>
<dbReference type="InterPro" id="IPR017249">
    <property type="entry name" value="Apoptosis_activator_harakiri"/>
</dbReference>
<dbReference type="InParanoid" id="F7G1G0"/>
<dbReference type="GO" id="GO:0043065">
    <property type="term" value="P:positive regulation of apoptotic process"/>
    <property type="evidence" value="ECO:0000318"/>
    <property type="project" value="GO_Central"/>
</dbReference>